<evidence type="ECO:0000256" key="5">
    <source>
        <dbReference type="PROSITE-ProRule" id="PRU00125"/>
    </source>
</evidence>
<sequence>MAPPPPPSTYSSSGVTHISNPCIYAGDFVEKKSRFTKWLGKLFKTNTHRGVGGSGGGQPQLVGDENMVWREPSTRSLGGRGGGVGVGRPRANREKEELDRAIALSMGEGLRRPPNGGYGWRPTANNNNDEALARALQDSLNLSSYPPYVVPPAHYYPRGYRLCGGCHREIGYGNYLGCMGMFFHPECFRCRSCGYPITETEFSLSGKDPYHKSCFKELTHPKCEVCLQFIPTNSAGLIEYRCHPFWSQKYCPSHEHDSTARCCSCERLEVLTGLLSCCSCKFSAKKLLLLLILLVSLFFPSVVLECKILLPGRWKEPVLGMHGVSHHGHGRLPTTLPCDQRLLRRNEHEIGSADSHAAC</sequence>
<keyword evidence="1 5" id="KW-0479">Metal-binding</keyword>
<reference evidence="8" key="1">
    <citation type="submission" date="2022-08" db="EMBL/GenBank/DDBJ databases">
        <authorList>
            <person name="Gutierrez-Valencia J."/>
        </authorList>
    </citation>
    <scope>NUCLEOTIDE SEQUENCE</scope>
</reference>
<keyword evidence="4 5" id="KW-0440">LIM domain</keyword>
<dbReference type="PROSITE" id="PS50023">
    <property type="entry name" value="LIM_DOMAIN_2"/>
    <property type="match status" value="1"/>
</dbReference>
<keyword evidence="2" id="KW-0677">Repeat</keyword>
<evidence type="ECO:0000313" key="8">
    <source>
        <dbReference type="EMBL" id="CAI0443366.1"/>
    </source>
</evidence>
<evidence type="ECO:0000256" key="3">
    <source>
        <dbReference type="ARBA" id="ARBA00022833"/>
    </source>
</evidence>
<dbReference type="Pfam" id="PF00412">
    <property type="entry name" value="LIM"/>
    <property type="match status" value="1"/>
</dbReference>
<name>A0AAV0MBS0_9ROSI</name>
<dbReference type="CDD" id="cd09396">
    <property type="entry name" value="LIM_DA1"/>
    <property type="match status" value="1"/>
</dbReference>
<dbReference type="Proteomes" id="UP001154282">
    <property type="component" value="Unassembled WGS sequence"/>
</dbReference>
<dbReference type="PANTHER" id="PTHR24209:SF7">
    <property type="entry name" value="PROTEIN DA1-RELATED 2"/>
    <property type="match status" value="1"/>
</dbReference>
<evidence type="ECO:0000256" key="4">
    <source>
        <dbReference type="ARBA" id="ARBA00023038"/>
    </source>
</evidence>
<gene>
    <name evidence="8" type="ORF">LITE_LOCUS27635</name>
</gene>
<organism evidence="8 9">
    <name type="scientific">Linum tenue</name>
    <dbReference type="NCBI Taxonomy" id="586396"/>
    <lineage>
        <taxon>Eukaryota</taxon>
        <taxon>Viridiplantae</taxon>
        <taxon>Streptophyta</taxon>
        <taxon>Embryophyta</taxon>
        <taxon>Tracheophyta</taxon>
        <taxon>Spermatophyta</taxon>
        <taxon>Magnoliopsida</taxon>
        <taxon>eudicotyledons</taxon>
        <taxon>Gunneridae</taxon>
        <taxon>Pentapetalae</taxon>
        <taxon>rosids</taxon>
        <taxon>fabids</taxon>
        <taxon>Malpighiales</taxon>
        <taxon>Linaceae</taxon>
        <taxon>Linum</taxon>
    </lineage>
</organism>
<protein>
    <recommendedName>
        <fullName evidence="7">LIM zinc-binding domain-containing protein</fullName>
    </recommendedName>
</protein>
<evidence type="ECO:0000256" key="6">
    <source>
        <dbReference type="SAM" id="MobiDB-lite"/>
    </source>
</evidence>
<feature type="domain" description="LIM zinc-binding" evidence="7">
    <location>
        <begin position="161"/>
        <end position="221"/>
    </location>
</feature>
<dbReference type="GO" id="GO:0043130">
    <property type="term" value="F:ubiquitin binding"/>
    <property type="evidence" value="ECO:0007669"/>
    <property type="project" value="TreeGrafter"/>
</dbReference>
<dbReference type="PROSITE" id="PS00478">
    <property type="entry name" value="LIM_DOMAIN_1"/>
    <property type="match status" value="1"/>
</dbReference>
<dbReference type="AlphaFoldDB" id="A0AAV0MBS0"/>
<keyword evidence="9" id="KW-1185">Reference proteome</keyword>
<dbReference type="GO" id="GO:0046872">
    <property type="term" value="F:metal ion binding"/>
    <property type="evidence" value="ECO:0007669"/>
    <property type="project" value="UniProtKB-KW"/>
</dbReference>
<evidence type="ECO:0000313" key="9">
    <source>
        <dbReference type="Proteomes" id="UP001154282"/>
    </source>
</evidence>
<dbReference type="Pfam" id="PF23625">
    <property type="entry name" value="UIM_2"/>
    <property type="match status" value="2"/>
</dbReference>
<evidence type="ECO:0000256" key="1">
    <source>
        <dbReference type="ARBA" id="ARBA00022723"/>
    </source>
</evidence>
<dbReference type="Gene3D" id="2.10.110.10">
    <property type="entry name" value="Cysteine Rich Protein"/>
    <property type="match status" value="1"/>
</dbReference>
<dbReference type="EMBL" id="CAMGYJ010000007">
    <property type="protein sequence ID" value="CAI0443366.1"/>
    <property type="molecule type" value="Genomic_DNA"/>
</dbReference>
<dbReference type="SMART" id="SM00132">
    <property type="entry name" value="LIM"/>
    <property type="match status" value="1"/>
</dbReference>
<accession>A0AAV0MBS0</accession>
<evidence type="ECO:0000259" key="7">
    <source>
        <dbReference type="PROSITE" id="PS50023"/>
    </source>
</evidence>
<keyword evidence="3 5" id="KW-0862">Zinc</keyword>
<comment type="caution">
    <text evidence="8">The sequence shown here is derived from an EMBL/GenBank/DDBJ whole genome shotgun (WGS) entry which is preliminary data.</text>
</comment>
<proteinExistence type="predicted"/>
<dbReference type="InterPro" id="IPR045218">
    <property type="entry name" value="DA1-like"/>
</dbReference>
<dbReference type="SUPFAM" id="SSF57716">
    <property type="entry name" value="Glucocorticoid receptor-like (DNA-binding domain)"/>
    <property type="match status" value="1"/>
</dbReference>
<dbReference type="FunFam" id="2.10.110.10:FF:000107">
    <property type="entry name" value="Protein DA1-related 2"/>
    <property type="match status" value="1"/>
</dbReference>
<dbReference type="InterPro" id="IPR001781">
    <property type="entry name" value="Znf_LIM"/>
</dbReference>
<dbReference type="PANTHER" id="PTHR24209">
    <property type="entry name" value="PROTEIN DA1-RELATED 2"/>
    <property type="match status" value="1"/>
</dbReference>
<evidence type="ECO:0000256" key="2">
    <source>
        <dbReference type="ARBA" id="ARBA00022737"/>
    </source>
</evidence>
<feature type="region of interest" description="Disordered" evidence="6">
    <location>
        <begin position="71"/>
        <end position="95"/>
    </location>
</feature>